<reference evidence="1" key="1">
    <citation type="submission" date="2021-02" db="EMBL/GenBank/DDBJ databases">
        <authorList>
            <person name="Nowell W R."/>
        </authorList>
    </citation>
    <scope>NUCLEOTIDE SEQUENCE</scope>
</reference>
<gene>
    <name evidence="1" type="ORF">GRG538_LOCUS32267</name>
</gene>
<name>A0A818ZNZ7_9BILA</name>
<dbReference type="EMBL" id="CAJNYT010005692">
    <property type="protein sequence ID" value="CAF3766812.1"/>
    <property type="molecule type" value="Genomic_DNA"/>
</dbReference>
<proteinExistence type="predicted"/>
<dbReference type="AlphaFoldDB" id="A0A818ZNZ7"/>
<accession>A0A818ZNZ7</accession>
<dbReference type="Proteomes" id="UP000663872">
    <property type="component" value="Unassembled WGS sequence"/>
</dbReference>
<evidence type="ECO:0000313" key="2">
    <source>
        <dbReference type="Proteomes" id="UP000663872"/>
    </source>
</evidence>
<organism evidence="1 2">
    <name type="scientific">Rotaria socialis</name>
    <dbReference type="NCBI Taxonomy" id="392032"/>
    <lineage>
        <taxon>Eukaryota</taxon>
        <taxon>Metazoa</taxon>
        <taxon>Spiralia</taxon>
        <taxon>Gnathifera</taxon>
        <taxon>Rotifera</taxon>
        <taxon>Eurotatoria</taxon>
        <taxon>Bdelloidea</taxon>
        <taxon>Philodinida</taxon>
        <taxon>Philodinidae</taxon>
        <taxon>Rotaria</taxon>
    </lineage>
</organism>
<sequence>MGHICLSTTEGTSESEEMLKLNQSIRLLIRTVDFDETLKSSKYSLETFVALPFLMNVSSLINIGYKTEWIKYVMKQYNTANVQLIDTTISEHKQEMSLQIDIEKRQNIFLRLGSSIDKTKLENLINTLTMNTIDQLATTYELMLTHGNDLQTLESITAERKIGNEFELDSSFFRMDEEQALGTIGIFDQRKKYVDSLIPCEYRLTSMYARDPIMNMWTNWSNTRSPGFPLETFRDYPSIVKLF</sequence>
<evidence type="ECO:0000313" key="1">
    <source>
        <dbReference type="EMBL" id="CAF3766812.1"/>
    </source>
</evidence>
<comment type="caution">
    <text evidence="1">The sequence shown here is derived from an EMBL/GenBank/DDBJ whole genome shotgun (WGS) entry which is preliminary data.</text>
</comment>
<protein>
    <submittedName>
        <fullName evidence="1">Uncharacterized protein</fullName>
    </submittedName>
</protein>